<keyword evidence="2" id="KW-1185">Reference proteome</keyword>
<name>A0A139HCD9_9PEZI</name>
<evidence type="ECO:0000313" key="1">
    <source>
        <dbReference type="EMBL" id="KXT00083.1"/>
    </source>
</evidence>
<accession>A0A139HCD9</accession>
<dbReference type="AlphaFoldDB" id="A0A139HCD9"/>
<dbReference type="Proteomes" id="UP000070133">
    <property type="component" value="Unassembled WGS sequence"/>
</dbReference>
<evidence type="ECO:0000313" key="2">
    <source>
        <dbReference type="Proteomes" id="UP000070133"/>
    </source>
</evidence>
<protein>
    <submittedName>
        <fullName evidence="1">Uncharacterized protein</fullName>
    </submittedName>
</protein>
<comment type="caution">
    <text evidence="1">The sequence shown here is derived from an EMBL/GenBank/DDBJ whole genome shotgun (WGS) entry which is preliminary data.</text>
</comment>
<organism evidence="1 2">
    <name type="scientific">Pseudocercospora eumusae</name>
    <dbReference type="NCBI Taxonomy" id="321146"/>
    <lineage>
        <taxon>Eukaryota</taxon>
        <taxon>Fungi</taxon>
        <taxon>Dikarya</taxon>
        <taxon>Ascomycota</taxon>
        <taxon>Pezizomycotina</taxon>
        <taxon>Dothideomycetes</taxon>
        <taxon>Dothideomycetidae</taxon>
        <taxon>Mycosphaerellales</taxon>
        <taxon>Mycosphaerellaceae</taxon>
        <taxon>Pseudocercospora</taxon>
    </lineage>
</organism>
<dbReference type="EMBL" id="LFZN01000080">
    <property type="protein sequence ID" value="KXT00083.1"/>
    <property type="molecule type" value="Genomic_DNA"/>
</dbReference>
<proteinExistence type="predicted"/>
<gene>
    <name evidence="1" type="ORF">AC578_5792</name>
</gene>
<reference evidence="1 2" key="1">
    <citation type="submission" date="2015-07" db="EMBL/GenBank/DDBJ databases">
        <title>Comparative genomics of the Sigatoka disease complex on banana suggests a link between parallel evolutionary changes in Pseudocercospora fijiensis and Pseudocercospora eumusae and increased virulence on the banana host.</title>
        <authorList>
            <person name="Chang T.-C."/>
            <person name="Salvucci A."/>
            <person name="Crous P.W."/>
            <person name="Stergiopoulos I."/>
        </authorList>
    </citation>
    <scope>NUCLEOTIDE SEQUENCE [LARGE SCALE GENOMIC DNA]</scope>
    <source>
        <strain evidence="1 2">CBS 114824</strain>
    </source>
</reference>
<sequence length="61" mass="7316">MDVLTSYRSTWTDASHAMQGRHSEFEMEDFCGEVHCYNIARDRAVRREYEVRLIRLCTLFL</sequence>